<comment type="caution">
    <text evidence="2">The sequence shown here is derived from an EMBL/GenBank/DDBJ whole genome shotgun (WGS) entry which is preliminary data.</text>
</comment>
<dbReference type="InterPro" id="IPR050553">
    <property type="entry name" value="Thioredoxin_ResA/DsbE_sf"/>
</dbReference>
<accession>A0A9X2I707</accession>
<proteinExistence type="predicted"/>
<dbReference type="Proteomes" id="UP001155280">
    <property type="component" value="Unassembled WGS sequence"/>
</dbReference>
<evidence type="ECO:0000259" key="1">
    <source>
        <dbReference type="PROSITE" id="PS51352"/>
    </source>
</evidence>
<dbReference type="RefSeq" id="WP_241550850.1">
    <property type="nucleotide sequence ID" value="NZ_JANCNS010000001.1"/>
</dbReference>
<protein>
    <submittedName>
        <fullName evidence="2">TlpA family protein disulfide reductase</fullName>
    </submittedName>
</protein>
<dbReference type="AlphaFoldDB" id="A0A9X2I707"/>
<evidence type="ECO:0000313" key="3">
    <source>
        <dbReference type="Proteomes" id="UP001155280"/>
    </source>
</evidence>
<dbReference type="SUPFAM" id="SSF52833">
    <property type="entry name" value="Thioredoxin-like"/>
    <property type="match status" value="1"/>
</dbReference>
<dbReference type="InterPro" id="IPR000866">
    <property type="entry name" value="AhpC/TSA"/>
</dbReference>
<feature type="domain" description="Thioredoxin" evidence="1">
    <location>
        <begin position="127"/>
        <end position="261"/>
    </location>
</feature>
<dbReference type="PROSITE" id="PS51257">
    <property type="entry name" value="PROKAR_LIPOPROTEIN"/>
    <property type="match status" value="1"/>
</dbReference>
<dbReference type="InterPro" id="IPR036249">
    <property type="entry name" value="Thioredoxin-like_sf"/>
</dbReference>
<evidence type="ECO:0000313" key="2">
    <source>
        <dbReference type="EMBL" id="MCP9198849.1"/>
    </source>
</evidence>
<dbReference type="PROSITE" id="PS51352">
    <property type="entry name" value="THIOREDOXIN_2"/>
    <property type="match status" value="1"/>
</dbReference>
<dbReference type="PANTHER" id="PTHR42852">
    <property type="entry name" value="THIOL:DISULFIDE INTERCHANGE PROTEIN DSBE"/>
    <property type="match status" value="1"/>
</dbReference>
<dbReference type="PANTHER" id="PTHR42852:SF13">
    <property type="entry name" value="PROTEIN DIPZ"/>
    <property type="match status" value="1"/>
</dbReference>
<dbReference type="GO" id="GO:0016491">
    <property type="term" value="F:oxidoreductase activity"/>
    <property type="evidence" value="ECO:0007669"/>
    <property type="project" value="InterPro"/>
</dbReference>
<gene>
    <name evidence="2" type="ORF">MKO06_02955</name>
</gene>
<dbReference type="GO" id="GO:0016209">
    <property type="term" value="F:antioxidant activity"/>
    <property type="evidence" value="ECO:0007669"/>
    <property type="project" value="InterPro"/>
</dbReference>
<dbReference type="Gene3D" id="3.40.30.10">
    <property type="entry name" value="Glutaredoxin"/>
    <property type="match status" value="1"/>
</dbReference>
<dbReference type="EMBL" id="JANCNS010000001">
    <property type="protein sequence ID" value="MCP9198849.1"/>
    <property type="molecule type" value="Genomic_DNA"/>
</dbReference>
<sequence length="261" mass="30383">MPIRPKAIQIITSLFLALFILACAEEKKYGPPNVAVDELKGDYNKWYNYQYRYIDLTANFSALDEHSNDISKIDFLEKLTSGKFIPIKMNAAKSSLYYKLFPIDEKSQKQISTSMRSLASMQFVNAGHLGKNYPRFSFQDIEGNTYDSKQLSGKHLVIKYWFINCKPCVAEMPEFEFVKNKYQNLDVNFISMAFDDPDELNEFFEDKEYKIPTISVSQNYISDSIGIKYYPTHLLLNEEGKIVSVTNDMKHLRRRLKDFVD</sequence>
<reference evidence="2" key="1">
    <citation type="submission" date="2022-07" db="EMBL/GenBank/DDBJ databases">
        <title>Gramela sediminis sp. nov., isolated from deep-sea sediment of the Indian Ocean.</title>
        <authorList>
            <person name="Shi H."/>
        </authorList>
    </citation>
    <scope>NUCLEOTIDE SEQUENCE</scope>
    <source>
        <strain evidence="2">GC03-9</strain>
    </source>
</reference>
<dbReference type="Pfam" id="PF00578">
    <property type="entry name" value="AhpC-TSA"/>
    <property type="match status" value="1"/>
</dbReference>
<name>A0A9X2I707_9FLAO</name>
<dbReference type="InterPro" id="IPR013766">
    <property type="entry name" value="Thioredoxin_domain"/>
</dbReference>
<keyword evidence="3" id="KW-1185">Reference proteome</keyword>
<dbReference type="CDD" id="cd02966">
    <property type="entry name" value="TlpA_like_family"/>
    <property type="match status" value="1"/>
</dbReference>
<organism evidence="2 3">
    <name type="scientific">Christiangramia oceanisediminis</name>
    <dbReference type="NCBI Taxonomy" id="2920386"/>
    <lineage>
        <taxon>Bacteria</taxon>
        <taxon>Pseudomonadati</taxon>
        <taxon>Bacteroidota</taxon>
        <taxon>Flavobacteriia</taxon>
        <taxon>Flavobacteriales</taxon>
        <taxon>Flavobacteriaceae</taxon>
        <taxon>Christiangramia</taxon>
    </lineage>
</organism>